<accession>A0A6G8PZI6</accession>
<evidence type="ECO:0000313" key="1">
    <source>
        <dbReference type="EMBL" id="QIN79612.1"/>
    </source>
</evidence>
<protein>
    <submittedName>
        <fullName evidence="1">Uncharacterized protein</fullName>
    </submittedName>
</protein>
<name>A0A6G8PZI6_9ACTN</name>
<evidence type="ECO:0000313" key="2">
    <source>
        <dbReference type="Proteomes" id="UP000502706"/>
    </source>
</evidence>
<reference evidence="1 2" key="1">
    <citation type="submission" date="2019-10" db="EMBL/GenBank/DDBJ databases">
        <title>Rubrobacter sp nov SCSIO 52915 isolated from a deep-sea sediment in the South China Sea.</title>
        <authorList>
            <person name="Chen R.W."/>
        </authorList>
    </citation>
    <scope>NUCLEOTIDE SEQUENCE [LARGE SCALE GENOMIC DNA]</scope>
    <source>
        <strain evidence="1 2">SCSIO 52915</strain>
    </source>
</reference>
<organism evidence="1 2">
    <name type="scientific">Rubrobacter marinus</name>
    <dbReference type="NCBI Taxonomy" id="2653852"/>
    <lineage>
        <taxon>Bacteria</taxon>
        <taxon>Bacillati</taxon>
        <taxon>Actinomycetota</taxon>
        <taxon>Rubrobacteria</taxon>
        <taxon>Rubrobacterales</taxon>
        <taxon>Rubrobacteraceae</taxon>
        <taxon>Rubrobacter</taxon>
    </lineage>
</organism>
<dbReference type="RefSeq" id="WP_166397283.1">
    <property type="nucleotide sequence ID" value="NZ_CP045121.1"/>
</dbReference>
<dbReference type="AlphaFoldDB" id="A0A6G8PZI6"/>
<dbReference type="KEGG" id="rmar:GBA65_14990"/>
<gene>
    <name evidence="1" type="ORF">GBA65_14990</name>
</gene>
<keyword evidence="2" id="KW-1185">Reference proteome</keyword>
<proteinExistence type="predicted"/>
<sequence length="258" mass="30066">MGLREHNGPRLRWWLDADYPNRIQGRIDPETPMDKTKRGGNVLLNARSQDRIDAYYEARRLKGRASDEQRRRALTDDYLLGLWLEWLPEQHPLRASAARQVLLSENAAGGMVELERLEKLVKDSADKKKMKKLLREPVDLVSVRQVCELARDAFEKVLEQTVSDEFMLEVDEDIRASNRLEAHHQDRTEEARNRDGEIRERFAVLRGAYHSQPAAVRQLAAEFKRDRETVRAALRKSALWGVRFPWEMLVDDADRRAT</sequence>
<dbReference type="EMBL" id="CP045121">
    <property type="protein sequence ID" value="QIN79612.1"/>
    <property type="molecule type" value="Genomic_DNA"/>
</dbReference>
<dbReference type="Proteomes" id="UP000502706">
    <property type="component" value="Chromosome"/>
</dbReference>